<dbReference type="GO" id="GO:0005737">
    <property type="term" value="C:cytoplasm"/>
    <property type="evidence" value="ECO:0007669"/>
    <property type="project" value="UniProtKB-SubCell"/>
</dbReference>
<dbReference type="AlphaFoldDB" id="A0A7C9BFW8"/>
<keyword evidence="10" id="KW-1185">Reference proteome</keyword>
<feature type="domain" description="RecX first three-helical" evidence="8">
    <location>
        <begin position="7"/>
        <end position="44"/>
    </location>
</feature>
<proteinExistence type="inferred from homology"/>
<evidence type="ECO:0000256" key="2">
    <source>
        <dbReference type="ARBA" id="ARBA00009695"/>
    </source>
</evidence>
<dbReference type="Pfam" id="PF21982">
    <property type="entry name" value="RecX_HTH1"/>
    <property type="match status" value="1"/>
</dbReference>
<evidence type="ECO:0000256" key="1">
    <source>
        <dbReference type="ARBA" id="ARBA00004496"/>
    </source>
</evidence>
<evidence type="ECO:0000256" key="3">
    <source>
        <dbReference type="ARBA" id="ARBA00018111"/>
    </source>
</evidence>
<reference evidence="9 10" key="1">
    <citation type="submission" date="2019-10" db="EMBL/GenBank/DDBJ databases">
        <title>Draft Genome Sequence of Cytophagaceae sp. SJW1-29.</title>
        <authorList>
            <person name="Choi A."/>
        </authorList>
    </citation>
    <scope>NUCLEOTIDE SEQUENCE [LARGE SCALE GENOMIC DNA]</scope>
    <source>
        <strain evidence="9 10">SJW1-29</strain>
    </source>
</reference>
<dbReference type="PANTHER" id="PTHR33602">
    <property type="entry name" value="REGULATORY PROTEIN RECX FAMILY PROTEIN"/>
    <property type="match status" value="1"/>
</dbReference>
<organism evidence="9 10">
    <name type="scientific">Salmonirosea aquatica</name>
    <dbReference type="NCBI Taxonomy" id="2654236"/>
    <lineage>
        <taxon>Bacteria</taxon>
        <taxon>Pseudomonadati</taxon>
        <taxon>Bacteroidota</taxon>
        <taxon>Cytophagia</taxon>
        <taxon>Cytophagales</taxon>
        <taxon>Spirosomataceae</taxon>
        <taxon>Salmonirosea</taxon>
    </lineage>
</organism>
<dbReference type="HAMAP" id="MF_01114">
    <property type="entry name" value="RecX"/>
    <property type="match status" value="1"/>
</dbReference>
<keyword evidence="4 5" id="KW-0963">Cytoplasm</keyword>
<gene>
    <name evidence="5" type="primary">recX</name>
    <name evidence="9" type="ORF">GBK04_08520</name>
</gene>
<sequence>MDRLSLQRAAAFCAYQERTPDEVRQRLAQWEVVDEAADEIIAELISLNYLSQERFAKTYVSGKFRIKKWGKLRIRQELARRGLDDASIRQGMEEINDSAYEETLRKLLAKKEEQLLRSEPDAFKRKQKLVRFALSKGYESGVVWKIVNEVLGN</sequence>
<comment type="subcellular location">
    <subcellularLocation>
        <location evidence="1 5">Cytoplasm</location>
    </subcellularLocation>
</comment>
<evidence type="ECO:0000259" key="7">
    <source>
        <dbReference type="Pfam" id="PF21981"/>
    </source>
</evidence>
<dbReference type="Proteomes" id="UP000479293">
    <property type="component" value="Unassembled WGS sequence"/>
</dbReference>
<dbReference type="Gene3D" id="1.10.10.10">
    <property type="entry name" value="Winged helix-like DNA-binding domain superfamily/Winged helix DNA-binding domain"/>
    <property type="match status" value="2"/>
</dbReference>
<protein>
    <recommendedName>
        <fullName evidence="3 5">Regulatory protein RecX</fullName>
    </recommendedName>
</protein>
<comment type="function">
    <text evidence="5">Modulates RecA activity.</text>
</comment>
<dbReference type="RefSeq" id="WP_152758621.1">
    <property type="nucleotide sequence ID" value="NZ_WHLY01000002.1"/>
</dbReference>
<dbReference type="InterPro" id="IPR036388">
    <property type="entry name" value="WH-like_DNA-bd_sf"/>
</dbReference>
<dbReference type="GO" id="GO:0006282">
    <property type="term" value="P:regulation of DNA repair"/>
    <property type="evidence" value="ECO:0007669"/>
    <property type="project" value="UniProtKB-UniRule"/>
</dbReference>
<dbReference type="EMBL" id="WHLY01000002">
    <property type="protein sequence ID" value="MPR33403.1"/>
    <property type="molecule type" value="Genomic_DNA"/>
</dbReference>
<evidence type="ECO:0000259" key="6">
    <source>
        <dbReference type="Pfam" id="PF02631"/>
    </source>
</evidence>
<dbReference type="InterPro" id="IPR053925">
    <property type="entry name" value="RecX_HTH_3rd"/>
</dbReference>
<comment type="caution">
    <text evidence="9">The sequence shown here is derived from an EMBL/GenBank/DDBJ whole genome shotgun (WGS) entry which is preliminary data.</text>
</comment>
<accession>A0A7C9BFW8</accession>
<dbReference type="InterPro" id="IPR053926">
    <property type="entry name" value="RecX_HTH_1st"/>
</dbReference>
<feature type="domain" description="RecX second three-helical" evidence="6">
    <location>
        <begin position="53"/>
        <end position="91"/>
    </location>
</feature>
<dbReference type="Pfam" id="PF21981">
    <property type="entry name" value="RecX_HTH3"/>
    <property type="match status" value="1"/>
</dbReference>
<evidence type="ECO:0000259" key="8">
    <source>
        <dbReference type="Pfam" id="PF21982"/>
    </source>
</evidence>
<dbReference type="InterPro" id="IPR003783">
    <property type="entry name" value="Regulatory_RecX"/>
</dbReference>
<evidence type="ECO:0000313" key="9">
    <source>
        <dbReference type="EMBL" id="MPR33403.1"/>
    </source>
</evidence>
<evidence type="ECO:0000313" key="10">
    <source>
        <dbReference type="Proteomes" id="UP000479293"/>
    </source>
</evidence>
<dbReference type="InterPro" id="IPR053924">
    <property type="entry name" value="RecX_HTH_2nd"/>
</dbReference>
<comment type="similarity">
    <text evidence="2 5">Belongs to the RecX family.</text>
</comment>
<dbReference type="PANTHER" id="PTHR33602:SF1">
    <property type="entry name" value="REGULATORY PROTEIN RECX FAMILY PROTEIN"/>
    <property type="match status" value="1"/>
</dbReference>
<feature type="domain" description="RecX third three-helical" evidence="7">
    <location>
        <begin position="100"/>
        <end position="146"/>
    </location>
</feature>
<evidence type="ECO:0000256" key="5">
    <source>
        <dbReference type="HAMAP-Rule" id="MF_01114"/>
    </source>
</evidence>
<evidence type="ECO:0000256" key="4">
    <source>
        <dbReference type="ARBA" id="ARBA00022490"/>
    </source>
</evidence>
<name>A0A7C9BFW8_9BACT</name>
<dbReference type="Pfam" id="PF02631">
    <property type="entry name" value="RecX_HTH2"/>
    <property type="match status" value="1"/>
</dbReference>